<dbReference type="AlphaFoldDB" id="D9SBE7"/>
<protein>
    <submittedName>
        <fullName evidence="2">Conserved domain protein</fullName>
    </submittedName>
</protein>
<dbReference type="KEGG" id="fsc:FSU_1907"/>
<name>D9SBE7_FIBSS</name>
<dbReference type="Gene3D" id="2.160.10.10">
    <property type="entry name" value="Hexapeptide repeat proteins"/>
    <property type="match status" value="2"/>
</dbReference>
<gene>
    <name evidence="2" type="ordered locus">FSU_1907</name>
</gene>
<dbReference type="HOGENOM" id="CLU_030321_0_0_0"/>
<evidence type="ECO:0000313" key="3">
    <source>
        <dbReference type="Proteomes" id="UP000000517"/>
    </source>
</evidence>
<dbReference type="eggNOG" id="COG0448">
    <property type="taxonomic scope" value="Bacteria"/>
</dbReference>
<evidence type="ECO:0000313" key="2">
    <source>
        <dbReference type="EMBL" id="ADL26996.1"/>
    </source>
</evidence>
<proteinExistence type="predicted"/>
<sequence length="639" mass="71358">MKSCSFIIVPNLVYFLTMQRLLKLKKALKSSVLATSVENFKAIKSATGKYRPMTAFEIQILEKNGNNCDDWSKVLVEPDFDPNRIFRSSFMGDVRLPKFFGTLLLPGDISVATGIYDCMVHNCIIENALIYKVSTLSNVLVRSSAVVQNVGTLVSSGKINYMVGSSINVGNEMGGREVLVFPELTTELVDLQLFHKAEQSVQDSFTEMLSTYRSELALPFGIVGKGAVVSNTNIIRNSWIGAHSRIEGAAKIRNSIIMSSLEESSHVYDSVILENTNVQMGVKVHTGAEVQSSVLMSRCKVGCKAIVKSSIIAPCCHIEEGEVNSSYMGPMTQMHHHSLLIAALWPEGCGNLGYGANVGSNHTGRMPDQEVMPGQGMFFGLGVNIKFPSNFRESPFTLIASGLTTLPQRLKFPFSLIHAGDPQLVGVAPRLNEIVPGWNYAKNTYALDRNAYKYAIRGKGIVPSTFYSIYNPETARLVFDAYNRLQVSKVKDVYTKSDIDGLGENFLRERVRQNAIKTYGEYLERYVLDLMLTLVEGDESLSKQSPRELRKLLGDTNKEIARVVTLPETMDDLIKRYRQLDKEWFDSVSHGLDRDNERGRKIFDDYDSAHPVDKGFVEWEKARFEESVKRLNAIVKNLA</sequence>
<accession>D9SBE7</accession>
<organism evidence="2 3">
    <name type="scientific">Fibrobacter succinogenes (strain ATCC 19169 / S85)</name>
    <dbReference type="NCBI Taxonomy" id="59374"/>
    <lineage>
        <taxon>Bacteria</taxon>
        <taxon>Pseudomonadati</taxon>
        <taxon>Fibrobacterota</taxon>
        <taxon>Fibrobacteria</taxon>
        <taxon>Fibrobacterales</taxon>
        <taxon>Fibrobacteraceae</taxon>
        <taxon>Fibrobacter</taxon>
    </lineage>
</organism>
<feature type="domain" description="DUF4954" evidence="1">
    <location>
        <begin position="50"/>
        <end position="417"/>
    </location>
</feature>
<dbReference type="STRING" id="59374.FSU_1907"/>
<dbReference type="InterPro" id="IPR011004">
    <property type="entry name" value="Trimer_LpxA-like_sf"/>
</dbReference>
<dbReference type="SUPFAM" id="SSF51161">
    <property type="entry name" value="Trimeric LpxA-like enzymes"/>
    <property type="match status" value="1"/>
</dbReference>
<reference evidence="3" key="1">
    <citation type="submission" date="2010-08" db="EMBL/GenBank/DDBJ databases">
        <title>Complete sequence of Fibrobacter succinogenes subsp. succinogenes S85.</title>
        <authorList>
            <person name="Durkin A.S."/>
            <person name="Nelson K.E."/>
            <person name="Morrison M."/>
            <person name="Forsberg C.W."/>
            <person name="Wilson D.B."/>
            <person name="Russell J.B."/>
            <person name="Cann I.K.O."/>
            <person name="Mackie R.I."/>
            <person name="White B.A."/>
        </authorList>
    </citation>
    <scope>NUCLEOTIDE SEQUENCE [LARGE SCALE GENOMIC DNA]</scope>
    <source>
        <strain evidence="3">ATCC 19169 / S85</strain>
    </source>
</reference>
<dbReference type="Pfam" id="PF16314">
    <property type="entry name" value="DUF4954"/>
    <property type="match status" value="1"/>
</dbReference>
<dbReference type="InterPro" id="IPR032533">
    <property type="entry name" value="DUF4954"/>
</dbReference>
<dbReference type="Proteomes" id="UP000000517">
    <property type="component" value="Chromosome"/>
</dbReference>
<evidence type="ECO:0000259" key="1">
    <source>
        <dbReference type="Pfam" id="PF16314"/>
    </source>
</evidence>
<dbReference type="EMBL" id="CP002158">
    <property type="protein sequence ID" value="ADL26996.1"/>
    <property type="molecule type" value="Genomic_DNA"/>
</dbReference>